<proteinExistence type="predicted"/>
<gene>
    <name evidence="2" type="ORF">JLLEDACL_00025</name>
</gene>
<evidence type="ECO:0000256" key="1">
    <source>
        <dbReference type="SAM" id="Phobius"/>
    </source>
</evidence>
<feature type="transmembrane region" description="Helical" evidence="1">
    <location>
        <begin position="169"/>
        <end position="191"/>
    </location>
</feature>
<keyword evidence="1" id="KW-1133">Transmembrane helix</keyword>
<reference evidence="2" key="1">
    <citation type="submission" date="2020-06" db="EMBL/GenBank/DDBJ databases">
        <title>Unique genomic features of the anaerobic methanotrophic archaea.</title>
        <authorList>
            <person name="Chadwick G.L."/>
            <person name="Skennerton C.T."/>
            <person name="Laso-Perez R."/>
            <person name="Leu A.O."/>
            <person name="Speth D.R."/>
            <person name="Yu H."/>
            <person name="Morgan-Lang C."/>
            <person name="Hatzenpichler R."/>
            <person name="Goudeau D."/>
            <person name="Malmstrom R."/>
            <person name="Brazelton W.J."/>
            <person name="Woyke T."/>
            <person name="Hallam S.J."/>
            <person name="Tyson G.W."/>
            <person name="Wegener G."/>
            <person name="Boetius A."/>
            <person name="Orphan V."/>
        </authorList>
    </citation>
    <scope>NUCLEOTIDE SEQUENCE</scope>
</reference>
<keyword evidence="1" id="KW-0812">Transmembrane</keyword>
<keyword evidence="1" id="KW-0472">Membrane</keyword>
<feature type="transmembrane region" description="Helical" evidence="1">
    <location>
        <begin position="77"/>
        <end position="98"/>
    </location>
</feature>
<feature type="transmembrane region" description="Helical" evidence="1">
    <location>
        <begin position="211"/>
        <end position="232"/>
    </location>
</feature>
<evidence type="ECO:0008006" key="3">
    <source>
        <dbReference type="Google" id="ProtNLM"/>
    </source>
</evidence>
<feature type="transmembrane region" description="Helical" evidence="1">
    <location>
        <begin position="45"/>
        <end position="71"/>
    </location>
</feature>
<name>A0A7G9Z5U2_9EURY</name>
<accession>A0A7G9Z5U2</accession>
<protein>
    <recommendedName>
        <fullName evidence="3">ECF transporter S component</fullName>
    </recommendedName>
</protein>
<dbReference type="AlphaFoldDB" id="A0A7G9Z5U2"/>
<feature type="transmembrane region" description="Helical" evidence="1">
    <location>
        <begin position="133"/>
        <end position="157"/>
    </location>
</feature>
<feature type="transmembrane region" description="Helical" evidence="1">
    <location>
        <begin position="105"/>
        <end position="127"/>
    </location>
</feature>
<evidence type="ECO:0000313" key="2">
    <source>
        <dbReference type="EMBL" id="QNO55626.1"/>
    </source>
</evidence>
<organism evidence="2">
    <name type="scientific">Candidatus Methanophaga sp. ANME-1 ERB7</name>
    <dbReference type="NCBI Taxonomy" id="2759913"/>
    <lineage>
        <taxon>Archaea</taxon>
        <taxon>Methanobacteriati</taxon>
        <taxon>Methanobacteriota</taxon>
        <taxon>Stenosarchaea group</taxon>
        <taxon>Methanomicrobia</taxon>
        <taxon>Candidatus Methanophagales</taxon>
        <taxon>Candidatus Methanophagaceae</taxon>
        <taxon>Candidatus Methanophaga</taxon>
    </lineage>
</organism>
<dbReference type="EMBL" id="MT631623">
    <property type="protein sequence ID" value="QNO55626.1"/>
    <property type="molecule type" value="Genomic_DNA"/>
</dbReference>
<sequence length="244" mass="26766">MNLALSFKSRIVYLVLCAAVIAIAGMIPFSAIIGERTFFPMSIAIAPLAGIALGPLAIVAVVFGAFIDLAIAPYTTMVGIFDPLVLGVSALVAGLLISEKKSHRIFAFALGVAGLIMAYVSFIIIHGELVGNVLLIGSTDMIPSIILCLITFPYLRVWIRSDNLVRQSWGVFVISYFTISAVQHSYSWVLFELMQRISIEEAVWICLHFSWWERLTFAFVATVIGIIAIIGLKRLGWGIEKIQE</sequence>
<feature type="transmembrane region" description="Helical" evidence="1">
    <location>
        <begin position="12"/>
        <end position="33"/>
    </location>
</feature>